<keyword evidence="4" id="KW-1185">Reference proteome</keyword>
<evidence type="ECO:0000313" key="4">
    <source>
        <dbReference type="Proteomes" id="UP001519309"/>
    </source>
</evidence>
<evidence type="ECO:0000313" key="3">
    <source>
        <dbReference type="Proteomes" id="UP000092659"/>
    </source>
</evidence>
<proteinExistence type="predicted"/>
<evidence type="ECO:0000313" key="2">
    <source>
        <dbReference type="EMBL" id="MBP2052005.1"/>
    </source>
</evidence>
<dbReference type="Proteomes" id="UP000092659">
    <property type="component" value="Chromosome"/>
</dbReference>
<dbReference type="RefSeq" id="WP_067304886.1">
    <property type="nucleotide sequence ID" value="NZ_CP016279.1"/>
</dbReference>
<evidence type="ECO:0000313" key="1">
    <source>
        <dbReference type="EMBL" id="ANP51060.1"/>
    </source>
</evidence>
<organism evidence="1 3">
    <name type="scientific">Streptomyces griseochromogenes</name>
    <dbReference type="NCBI Taxonomy" id="68214"/>
    <lineage>
        <taxon>Bacteria</taxon>
        <taxon>Bacillati</taxon>
        <taxon>Actinomycetota</taxon>
        <taxon>Actinomycetes</taxon>
        <taxon>Kitasatosporales</taxon>
        <taxon>Streptomycetaceae</taxon>
        <taxon>Streptomyces</taxon>
    </lineage>
</organism>
<sequence>MDRLGEMEEPLRRTARGGLSGQNIFPAIQASFLWSGHAWFTGRWPELRQVAEQGLRWCEERDLPMDAATRICSGQ</sequence>
<reference evidence="2 4" key="2">
    <citation type="submission" date="2021-03" db="EMBL/GenBank/DDBJ databases">
        <title>Genomic Encyclopedia of Type Strains, Phase IV (KMG-IV): sequencing the most valuable type-strain genomes for metagenomic binning, comparative biology and taxonomic classification.</title>
        <authorList>
            <person name="Goeker M."/>
        </authorList>
    </citation>
    <scope>NUCLEOTIDE SEQUENCE [LARGE SCALE GENOMIC DNA]</scope>
    <source>
        <strain evidence="2 4">DSM 40499</strain>
    </source>
</reference>
<name>A0A1B1AX13_9ACTN</name>
<dbReference type="EMBL" id="JAGGLP010000010">
    <property type="protein sequence ID" value="MBP2052005.1"/>
    <property type="molecule type" value="Genomic_DNA"/>
</dbReference>
<dbReference type="KEGG" id="sgs:AVL59_16785"/>
<dbReference type="Proteomes" id="UP001519309">
    <property type="component" value="Unassembled WGS sequence"/>
</dbReference>
<gene>
    <name evidence="1" type="ORF">AVL59_16785</name>
    <name evidence="2" type="ORF">J2Z21_004987</name>
</gene>
<dbReference type="AlphaFoldDB" id="A0A1B1AX13"/>
<accession>A0A1B1AX13</accession>
<dbReference type="EMBL" id="CP016279">
    <property type="protein sequence ID" value="ANP51060.1"/>
    <property type="molecule type" value="Genomic_DNA"/>
</dbReference>
<protein>
    <submittedName>
        <fullName evidence="1">Uncharacterized protein</fullName>
    </submittedName>
</protein>
<dbReference type="OrthoDB" id="7053960at2"/>
<reference evidence="1 3" key="1">
    <citation type="submission" date="2016-06" db="EMBL/GenBank/DDBJ databases">
        <title>Complete genome sequence of Streptomyces griseochromogenes ATCC 14511, the Blasticidin S producer.</title>
        <authorList>
            <person name="Wu L."/>
        </authorList>
    </citation>
    <scope>NUCLEOTIDE SEQUENCE [LARGE SCALE GENOMIC DNA]</scope>
    <source>
        <strain evidence="1 3">ATCC 14511</strain>
    </source>
</reference>